<proteinExistence type="predicted"/>
<dbReference type="InterPro" id="IPR046357">
    <property type="entry name" value="PPIase_dom_sf"/>
</dbReference>
<comment type="caution">
    <text evidence="1">The sequence shown here is derived from an EMBL/GenBank/DDBJ whole genome shotgun (WGS) entry which is preliminary data.</text>
</comment>
<accession>A0AAV9J1U6</accession>
<gene>
    <name evidence="1" type="ORF">CDCA_CDCA18G4582</name>
</gene>
<keyword evidence="2" id="KW-1185">Reference proteome</keyword>
<organism evidence="1 2">
    <name type="scientific">Cyanidium caldarium</name>
    <name type="common">Red alga</name>
    <dbReference type="NCBI Taxonomy" id="2771"/>
    <lineage>
        <taxon>Eukaryota</taxon>
        <taxon>Rhodophyta</taxon>
        <taxon>Bangiophyceae</taxon>
        <taxon>Cyanidiales</taxon>
        <taxon>Cyanidiaceae</taxon>
        <taxon>Cyanidium</taxon>
    </lineage>
</organism>
<name>A0AAV9J1U6_CYACA</name>
<dbReference type="Gene3D" id="3.10.50.40">
    <property type="match status" value="1"/>
</dbReference>
<dbReference type="AlphaFoldDB" id="A0AAV9J1U6"/>
<protein>
    <recommendedName>
        <fullName evidence="3">Peptidylprolyl isomerase</fullName>
    </recommendedName>
</protein>
<sequence length="223" mass="24413">MNTPSGHPAPPSPLLRRRQVLALLFGSGLFWPALTAQGIDLETARERGDAKLAAKEAQLLPRVRLPSGVVYRDVRPGNGAAIDWRERPDVWLSWSVLRASDLYFQFGSQNRLSTDESYFRIARSAAAAAGPAVCGLVQGLMGAREHGIRRIWVPPELGYVTGKEQPQPPAGDFGAHRKLTLIQQRHLPIVFEVEVVRVRPHADNAIAPNCAEEETTSTSSPPS</sequence>
<reference evidence="1 2" key="1">
    <citation type="submission" date="2022-07" db="EMBL/GenBank/DDBJ databases">
        <title>Genome-wide signatures of adaptation to extreme environments.</title>
        <authorList>
            <person name="Cho C.H."/>
            <person name="Yoon H.S."/>
        </authorList>
    </citation>
    <scope>NUCLEOTIDE SEQUENCE [LARGE SCALE GENOMIC DNA]</scope>
    <source>
        <strain evidence="1 2">DBV 063 E5</strain>
    </source>
</reference>
<dbReference type="SUPFAM" id="SSF54534">
    <property type="entry name" value="FKBP-like"/>
    <property type="match status" value="1"/>
</dbReference>
<dbReference type="GO" id="GO:0003755">
    <property type="term" value="F:peptidyl-prolyl cis-trans isomerase activity"/>
    <property type="evidence" value="ECO:0007669"/>
    <property type="project" value="InterPro"/>
</dbReference>
<dbReference type="EMBL" id="JANCYW010000018">
    <property type="protein sequence ID" value="KAK4538557.1"/>
    <property type="molecule type" value="Genomic_DNA"/>
</dbReference>
<evidence type="ECO:0000313" key="1">
    <source>
        <dbReference type="EMBL" id="KAK4538557.1"/>
    </source>
</evidence>
<dbReference type="Proteomes" id="UP001301350">
    <property type="component" value="Unassembled WGS sequence"/>
</dbReference>
<evidence type="ECO:0008006" key="3">
    <source>
        <dbReference type="Google" id="ProtNLM"/>
    </source>
</evidence>
<evidence type="ECO:0000313" key="2">
    <source>
        <dbReference type="Proteomes" id="UP001301350"/>
    </source>
</evidence>